<dbReference type="Proteomes" id="UP000324800">
    <property type="component" value="Unassembled WGS sequence"/>
</dbReference>
<feature type="compositionally biased region" description="Acidic residues" evidence="2">
    <location>
        <begin position="358"/>
        <end position="368"/>
    </location>
</feature>
<feature type="region of interest" description="Disordered" evidence="2">
    <location>
        <begin position="384"/>
        <end position="428"/>
    </location>
</feature>
<feature type="region of interest" description="Disordered" evidence="2">
    <location>
        <begin position="312"/>
        <end position="370"/>
    </location>
</feature>
<feature type="compositionally biased region" description="Basic and acidic residues" evidence="2">
    <location>
        <begin position="343"/>
        <end position="357"/>
    </location>
</feature>
<organism evidence="3 4">
    <name type="scientific">Streblomastix strix</name>
    <dbReference type="NCBI Taxonomy" id="222440"/>
    <lineage>
        <taxon>Eukaryota</taxon>
        <taxon>Metamonada</taxon>
        <taxon>Preaxostyla</taxon>
        <taxon>Oxymonadida</taxon>
        <taxon>Streblomastigidae</taxon>
        <taxon>Streblomastix</taxon>
    </lineage>
</organism>
<dbReference type="AlphaFoldDB" id="A0A5J4U1G5"/>
<keyword evidence="1" id="KW-0175">Coiled coil</keyword>
<name>A0A5J4U1G5_9EUKA</name>
<feature type="compositionally biased region" description="Gly residues" evidence="2">
    <location>
        <begin position="1"/>
        <end position="11"/>
    </location>
</feature>
<dbReference type="EMBL" id="SNRW01021924">
    <property type="protein sequence ID" value="KAA6364224.1"/>
    <property type="molecule type" value="Genomic_DNA"/>
</dbReference>
<proteinExistence type="predicted"/>
<evidence type="ECO:0000256" key="1">
    <source>
        <dbReference type="SAM" id="Coils"/>
    </source>
</evidence>
<feature type="compositionally biased region" description="Polar residues" evidence="2">
    <location>
        <begin position="37"/>
        <end position="52"/>
    </location>
</feature>
<feature type="compositionally biased region" description="Polar residues" evidence="2">
    <location>
        <begin position="384"/>
        <end position="406"/>
    </location>
</feature>
<protein>
    <submittedName>
        <fullName evidence="3">Uncharacterized protein</fullName>
    </submittedName>
</protein>
<feature type="compositionally biased region" description="Basic and acidic residues" evidence="2">
    <location>
        <begin position="18"/>
        <end position="34"/>
    </location>
</feature>
<evidence type="ECO:0000313" key="3">
    <source>
        <dbReference type="EMBL" id="KAA6364224.1"/>
    </source>
</evidence>
<feature type="compositionally biased region" description="Basic and acidic residues" evidence="2">
    <location>
        <begin position="57"/>
        <end position="67"/>
    </location>
</feature>
<feature type="coiled-coil region" evidence="1">
    <location>
        <begin position="265"/>
        <end position="299"/>
    </location>
</feature>
<feature type="region of interest" description="Disordered" evidence="2">
    <location>
        <begin position="1"/>
        <end position="100"/>
    </location>
</feature>
<reference evidence="3 4" key="1">
    <citation type="submission" date="2019-03" db="EMBL/GenBank/DDBJ databases">
        <title>Single cell metagenomics reveals metabolic interactions within the superorganism composed of flagellate Streblomastix strix and complex community of Bacteroidetes bacteria on its surface.</title>
        <authorList>
            <person name="Treitli S.C."/>
            <person name="Kolisko M."/>
            <person name="Husnik F."/>
            <person name="Keeling P."/>
            <person name="Hampl V."/>
        </authorList>
    </citation>
    <scope>NUCLEOTIDE SEQUENCE [LARGE SCALE GENOMIC DNA]</scope>
    <source>
        <strain evidence="3">ST1C</strain>
    </source>
</reference>
<sequence>GRGTYRGGGQNYQGRVQNYRDRDQSNQERYREAQKYNPYTKQAFNKTKNPINWNRAHQFEDKNRGEGWDDNPNDDWTKRTQMQKDPPDNHSVRESTWTDDEAPQHHVTLPQLKQPAQQKQQVQQIQIQPKLQVPAQVPKNKERIGRLPNQDDIDEQEIIQERLATLQKEKEEMGISESDVEWQRFIGAIDNNNNRSHRSAQKQLQKMIQQSISNQTKQQLQTVRSKIQQRIISPVPRMISTGMNKDKPVIQSQLSVTPTQKSQHRSGIRQRVKKAERELEELKAKQQLQQQENSDLNNINVETLDIQGTVGQLTGLQPSPIAESTGLNTGLRPMEAGSISASNRERTEPQINEGHDDNADEQDDEQSDEAALNQHKDYRINANTQPPVQENLGTQPLNDQGLNVLSQMEKDNTSPAPVGVQEKPKRGK</sequence>
<comment type="caution">
    <text evidence="3">The sequence shown here is derived from an EMBL/GenBank/DDBJ whole genome shotgun (WGS) entry which is preliminary data.</text>
</comment>
<feature type="non-terminal residue" evidence="3">
    <location>
        <position position="1"/>
    </location>
</feature>
<evidence type="ECO:0000256" key="2">
    <source>
        <dbReference type="SAM" id="MobiDB-lite"/>
    </source>
</evidence>
<gene>
    <name evidence="3" type="ORF">EZS28_040250</name>
</gene>
<evidence type="ECO:0000313" key="4">
    <source>
        <dbReference type="Proteomes" id="UP000324800"/>
    </source>
</evidence>
<accession>A0A5J4U1G5</accession>